<dbReference type="GO" id="GO:1902208">
    <property type="term" value="P:regulation of bacterial-type flagellum assembly"/>
    <property type="evidence" value="ECO:0007669"/>
    <property type="project" value="UniProtKB-UniRule"/>
</dbReference>
<dbReference type="PANTHER" id="PTHR34984:SF1">
    <property type="entry name" value="CARBON STORAGE REGULATOR"/>
    <property type="match status" value="1"/>
</dbReference>
<dbReference type="InterPro" id="IPR036107">
    <property type="entry name" value="CsrA_sf"/>
</dbReference>
<evidence type="ECO:0000313" key="6">
    <source>
        <dbReference type="EMBL" id="QEN05821.1"/>
    </source>
</evidence>
<sequence length="74" mass="8287">MLILARKKDESIIINDNISISVIEIKGESVKIGIEAPNSVKIYRKEVYDAIQNENKAALNSNVTKLPTNLFNKD</sequence>
<dbReference type="GO" id="GO:0048027">
    <property type="term" value="F:mRNA 5'-UTR binding"/>
    <property type="evidence" value="ECO:0007669"/>
    <property type="project" value="UniProtKB-UniRule"/>
</dbReference>
<dbReference type="FunFam" id="2.60.40.4380:FF:000002">
    <property type="entry name" value="Translational regulator CsrA"/>
    <property type="match status" value="1"/>
</dbReference>
<dbReference type="GO" id="GO:0006109">
    <property type="term" value="P:regulation of carbohydrate metabolic process"/>
    <property type="evidence" value="ECO:0007669"/>
    <property type="project" value="InterPro"/>
</dbReference>
<dbReference type="Pfam" id="PF02599">
    <property type="entry name" value="CsrA"/>
    <property type="match status" value="1"/>
</dbReference>
<keyword evidence="2 5" id="KW-0678">Repressor</keyword>
<dbReference type="KEGG" id="sper:EW093_14290"/>
<organism evidence="6 7">
    <name type="scientific">Thiospirochaeta perfilievii</name>
    <dbReference type="NCBI Taxonomy" id="252967"/>
    <lineage>
        <taxon>Bacteria</taxon>
        <taxon>Pseudomonadati</taxon>
        <taxon>Spirochaetota</taxon>
        <taxon>Spirochaetia</taxon>
        <taxon>Spirochaetales</taxon>
        <taxon>Spirochaetaceae</taxon>
        <taxon>Thiospirochaeta</taxon>
    </lineage>
</organism>
<dbReference type="RefSeq" id="WP_149569055.1">
    <property type="nucleotide sequence ID" value="NZ_CP035807.1"/>
</dbReference>
<dbReference type="GO" id="GO:0045947">
    <property type="term" value="P:negative regulation of translational initiation"/>
    <property type="evidence" value="ECO:0007669"/>
    <property type="project" value="UniProtKB-UniRule"/>
</dbReference>
<evidence type="ECO:0000256" key="4">
    <source>
        <dbReference type="ARBA" id="ARBA00022884"/>
    </source>
</evidence>
<dbReference type="PANTHER" id="PTHR34984">
    <property type="entry name" value="CARBON STORAGE REGULATOR"/>
    <property type="match status" value="1"/>
</dbReference>
<comment type="subunit">
    <text evidence="5">Homodimer; the beta-strands of each monomer intercalate to form a hydrophobic core, while the alpha-helices form wings that extend away from the core.</text>
</comment>
<dbReference type="EMBL" id="CP035807">
    <property type="protein sequence ID" value="QEN05821.1"/>
    <property type="molecule type" value="Genomic_DNA"/>
</dbReference>
<dbReference type="GO" id="GO:0006402">
    <property type="term" value="P:mRNA catabolic process"/>
    <property type="evidence" value="ECO:0007669"/>
    <property type="project" value="InterPro"/>
</dbReference>
<dbReference type="AlphaFoldDB" id="A0A5C1QE11"/>
<evidence type="ECO:0000313" key="7">
    <source>
        <dbReference type="Proteomes" id="UP000323824"/>
    </source>
</evidence>
<dbReference type="NCBIfam" id="NF002469">
    <property type="entry name" value="PRK01712.1"/>
    <property type="match status" value="1"/>
</dbReference>
<dbReference type="OrthoDB" id="9809061at2"/>
<keyword evidence="1 5" id="KW-0963">Cytoplasm</keyword>
<gene>
    <name evidence="5 6" type="primary">csrA</name>
    <name evidence="6" type="ORF">EW093_14290</name>
</gene>
<reference evidence="6 7" key="1">
    <citation type="submission" date="2019-02" db="EMBL/GenBank/DDBJ databases">
        <authorList>
            <person name="Fomenkov A."/>
            <person name="Dubinina G."/>
            <person name="Grabovich M."/>
            <person name="Vincze T."/>
            <person name="Roberts R.J."/>
        </authorList>
    </citation>
    <scope>NUCLEOTIDE SEQUENCE [LARGE SCALE GENOMIC DNA]</scope>
    <source>
        <strain evidence="6 7">P</strain>
    </source>
</reference>
<dbReference type="SUPFAM" id="SSF117130">
    <property type="entry name" value="CsrA-like"/>
    <property type="match status" value="1"/>
</dbReference>
<protein>
    <recommendedName>
        <fullName evidence="5">Translational regulator CsrA</fullName>
    </recommendedName>
</protein>
<keyword evidence="3 5" id="KW-0810">Translation regulation</keyword>
<evidence type="ECO:0000256" key="5">
    <source>
        <dbReference type="HAMAP-Rule" id="MF_00167"/>
    </source>
</evidence>
<proteinExistence type="inferred from homology"/>
<dbReference type="GO" id="GO:0005829">
    <property type="term" value="C:cytosol"/>
    <property type="evidence" value="ECO:0007669"/>
    <property type="project" value="TreeGrafter"/>
</dbReference>
<dbReference type="HAMAP" id="MF_00167">
    <property type="entry name" value="CsrA"/>
    <property type="match status" value="1"/>
</dbReference>
<reference evidence="6 7" key="2">
    <citation type="submission" date="2019-09" db="EMBL/GenBank/DDBJ databases">
        <title>Complete Genome Sequence and Methylome Analysis of free living Spirochaetas.</title>
        <authorList>
            <person name="Leshcheva N."/>
            <person name="Mikheeva N."/>
        </authorList>
    </citation>
    <scope>NUCLEOTIDE SEQUENCE [LARGE SCALE GENOMIC DNA]</scope>
    <source>
        <strain evidence="6 7">P</strain>
    </source>
</reference>
<dbReference type="Gene3D" id="2.60.40.4380">
    <property type="entry name" value="Translational regulator CsrA"/>
    <property type="match status" value="1"/>
</dbReference>
<evidence type="ECO:0000256" key="2">
    <source>
        <dbReference type="ARBA" id="ARBA00022491"/>
    </source>
</evidence>
<keyword evidence="5" id="KW-1005">Bacterial flagellum biogenesis</keyword>
<keyword evidence="7" id="KW-1185">Reference proteome</keyword>
<name>A0A5C1QE11_9SPIO</name>
<dbReference type="InterPro" id="IPR003751">
    <property type="entry name" value="CsrA"/>
</dbReference>
<dbReference type="NCBIfam" id="TIGR00202">
    <property type="entry name" value="csrA"/>
    <property type="match status" value="1"/>
</dbReference>
<dbReference type="GO" id="GO:0044781">
    <property type="term" value="P:bacterial-type flagellum organization"/>
    <property type="evidence" value="ECO:0007669"/>
    <property type="project" value="UniProtKB-KW"/>
</dbReference>
<comment type="similarity">
    <text evidence="5">Belongs to the CsrA/RsmA family.</text>
</comment>
<comment type="subcellular location">
    <subcellularLocation>
        <location evidence="5">Cytoplasm</location>
    </subcellularLocation>
</comment>
<accession>A0A5C1QE11</accession>
<comment type="function">
    <text evidence="5">A translational regulator that binds mRNA to regulate translation initiation and/or mRNA stability. Usually binds in the 5'-UTR at or near the Shine-Dalgarno sequence preventing ribosome-binding, thus repressing translation. Its main target seems to be the major flagellin gene, while its function is anatagonized by FliW.</text>
</comment>
<evidence type="ECO:0000256" key="1">
    <source>
        <dbReference type="ARBA" id="ARBA00022490"/>
    </source>
</evidence>
<dbReference type="Proteomes" id="UP000323824">
    <property type="component" value="Chromosome"/>
</dbReference>
<keyword evidence="4 5" id="KW-0694">RNA-binding</keyword>
<evidence type="ECO:0000256" key="3">
    <source>
        <dbReference type="ARBA" id="ARBA00022845"/>
    </source>
</evidence>